<name>A0A8J3V5Z3_9ACTN</name>
<protein>
    <submittedName>
        <fullName evidence="1">Uncharacterized protein</fullName>
    </submittedName>
</protein>
<keyword evidence="2" id="KW-1185">Reference proteome</keyword>
<evidence type="ECO:0000313" key="1">
    <source>
        <dbReference type="EMBL" id="GII57992.1"/>
    </source>
</evidence>
<dbReference type="Proteomes" id="UP000605992">
    <property type="component" value="Unassembled WGS sequence"/>
</dbReference>
<dbReference type="AlphaFoldDB" id="A0A8J3V5Z3"/>
<dbReference type="EMBL" id="BOOR01000058">
    <property type="protein sequence ID" value="GII57992.1"/>
    <property type="molecule type" value="Genomic_DNA"/>
</dbReference>
<organism evidence="1 2">
    <name type="scientific">Planotetraspora thailandica</name>
    <dbReference type="NCBI Taxonomy" id="487172"/>
    <lineage>
        <taxon>Bacteria</taxon>
        <taxon>Bacillati</taxon>
        <taxon>Actinomycetota</taxon>
        <taxon>Actinomycetes</taxon>
        <taxon>Streptosporangiales</taxon>
        <taxon>Streptosporangiaceae</taxon>
        <taxon>Planotetraspora</taxon>
    </lineage>
</organism>
<accession>A0A8J3V5Z3</accession>
<reference evidence="1" key="1">
    <citation type="submission" date="2021-01" db="EMBL/GenBank/DDBJ databases">
        <title>Whole genome shotgun sequence of Planotetraspora thailandica NBRC 104271.</title>
        <authorList>
            <person name="Komaki H."/>
            <person name="Tamura T."/>
        </authorList>
    </citation>
    <scope>NUCLEOTIDE SEQUENCE</scope>
    <source>
        <strain evidence="1">NBRC 104271</strain>
    </source>
</reference>
<gene>
    <name evidence="1" type="ORF">Pth03_63810</name>
</gene>
<proteinExistence type="predicted"/>
<sequence length="144" mass="14974">MDEGFVVVGAGFVVADEPAVFDDPPEGAFHDPAAVEELESAGIVGTFDNLDHEVELGLAPGDEPAGVSVVCPDVPDRGEALAERGDDPERAVTVLERCDGHDHGEQKPVAVDGDVPFAAVGFLSASYPQVARWTRSAPGPIASR</sequence>
<comment type="caution">
    <text evidence="1">The sequence shown here is derived from an EMBL/GenBank/DDBJ whole genome shotgun (WGS) entry which is preliminary data.</text>
</comment>
<evidence type="ECO:0000313" key="2">
    <source>
        <dbReference type="Proteomes" id="UP000605992"/>
    </source>
</evidence>